<sequence length="173" mass="19777">MSSFEPLPTFRRRSREVAVSAKDRAALFGSMQKAHTEKQLDNPFSEHNPNGKMPVKKLDKNDPTYGKPLKGSVTEKRGNEANSQIHKEIEQLCQIIYDIALNDPKVLGPECWVKFGPLFEYYNRISDKVVGLLLRARKHGHLTFEGEMLFQRRDDHVVITLTPSGLKLIKHHS</sequence>
<keyword evidence="4" id="KW-1185">Reference proteome</keyword>
<dbReference type="Gene3D" id="1.10.10.1540">
    <property type="entry name" value="Costar domain"/>
    <property type="match status" value="1"/>
</dbReference>
<evidence type="ECO:0000259" key="2">
    <source>
        <dbReference type="SMART" id="SM01283"/>
    </source>
</evidence>
<protein>
    <submittedName>
        <fullName evidence="3">Actin-binding Rho-activating protein</fullName>
    </submittedName>
</protein>
<dbReference type="InterPro" id="IPR027817">
    <property type="entry name" value="Costars_dom"/>
</dbReference>
<proteinExistence type="predicted"/>
<dbReference type="GO" id="GO:0030017">
    <property type="term" value="C:sarcomere"/>
    <property type="evidence" value="ECO:0007669"/>
    <property type="project" value="TreeGrafter"/>
</dbReference>
<dbReference type="GO" id="GO:0003779">
    <property type="term" value="F:actin binding"/>
    <property type="evidence" value="ECO:0007669"/>
    <property type="project" value="InterPro"/>
</dbReference>
<dbReference type="AlphaFoldDB" id="A0A1W0WV75"/>
<evidence type="ECO:0000313" key="3">
    <source>
        <dbReference type="EMBL" id="OQV19105.1"/>
    </source>
</evidence>
<gene>
    <name evidence="3" type="ORF">BV898_06745</name>
</gene>
<dbReference type="InterPro" id="IPR038095">
    <property type="entry name" value="Costars_sf"/>
</dbReference>
<dbReference type="GO" id="GO:0035025">
    <property type="term" value="P:positive regulation of Rho protein signal transduction"/>
    <property type="evidence" value="ECO:0007669"/>
    <property type="project" value="InterPro"/>
</dbReference>
<dbReference type="EMBL" id="MTYJ01000042">
    <property type="protein sequence ID" value="OQV19105.1"/>
    <property type="molecule type" value="Genomic_DNA"/>
</dbReference>
<name>A0A1W0WV75_HYPEX</name>
<dbReference type="OrthoDB" id="9871914at2759"/>
<dbReference type="Pfam" id="PF14705">
    <property type="entry name" value="Costars"/>
    <property type="match status" value="1"/>
</dbReference>
<accession>A0A1W0WV75</accession>
<comment type="caution">
    <text evidence="3">The sequence shown here is derived from an EMBL/GenBank/DDBJ whole genome shotgun (WGS) entry which is preliminary data.</text>
</comment>
<evidence type="ECO:0000256" key="1">
    <source>
        <dbReference type="SAM" id="MobiDB-lite"/>
    </source>
</evidence>
<organism evidence="3 4">
    <name type="scientific">Hypsibius exemplaris</name>
    <name type="common">Freshwater tardigrade</name>
    <dbReference type="NCBI Taxonomy" id="2072580"/>
    <lineage>
        <taxon>Eukaryota</taxon>
        <taxon>Metazoa</taxon>
        <taxon>Ecdysozoa</taxon>
        <taxon>Tardigrada</taxon>
        <taxon>Eutardigrada</taxon>
        <taxon>Parachela</taxon>
        <taxon>Hypsibioidea</taxon>
        <taxon>Hypsibiidae</taxon>
        <taxon>Hypsibius</taxon>
    </lineage>
</organism>
<feature type="region of interest" description="Disordered" evidence="1">
    <location>
        <begin position="28"/>
        <end position="81"/>
    </location>
</feature>
<dbReference type="SMART" id="SM01283">
    <property type="entry name" value="Costars"/>
    <property type="match status" value="1"/>
</dbReference>
<reference evidence="4" key="1">
    <citation type="submission" date="2017-01" db="EMBL/GenBank/DDBJ databases">
        <title>Comparative genomics of anhydrobiosis in the tardigrade Hypsibius dujardini.</title>
        <authorList>
            <person name="Yoshida Y."/>
            <person name="Koutsovoulos G."/>
            <person name="Laetsch D."/>
            <person name="Stevens L."/>
            <person name="Kumar S."/>
            <person name="Horikawa D."/>
            <person name="Ishino K."/>
            <person name="Komine S."/>
            <person name="Tomita M."/>
            <person name="Blaxter M."/>
            <person name="Arakawa K."/>
        </authorList>
    </citation>
    <scope>NUCLEOTIDE SEQUENCE [LARGE SCALE GENOMIC DNA]</scope>
    <source>
        <strain evidence="4">Z151</strain>
    </source>
</reference>
<dbReference type="Proteomes" id="UP000192578">
    <property type="component" value="Unassembled WGS sequence"/>
</dbReference>
<dbReference type="GO" id="GO:0045944">
    <property type="term" value="P:positive regulation of transcription by RNA polymerase II"/>
    <property type="evidence" value="ECO:0007669"/>
    <property type="project" value="TreeGrafter"/>
</dbReference>
<dbReference type="PANTHER" id="PTHR22739">
    <property type="entry name" value="STRIATED MUSCLE ACTIVATOR OF RHO-DEPENDENT SIGNALING-RELATED"/>
    <property type="match status" value="1"/>
</dbReference>
<feature type="domain" description="Costars" evidence="2">
    <location>
        <begin position="83"/>
        <end position="162"/>
    </location>
</feature>
<dbReference type="InterPro" id="IPR026111">
    <property type="entry name" value="Abra"/>
</dbReference>
<dbReference type="PANTHER" id="PTHR22739:SF7">
    <property type="entry name" value="EG:152A3.3 PROTEIN-RELATED"/>
    <property type="match status" value="1"/>
</dbReference>
<evidence type="ECO:0000313" key="4">
    <source>
        <dbReference type="Proteomes" id="UP000192578"/>
    </source>
</evidence>